<dbReference type="Proteomes" id="UP000190037">
    <property type="component" value="Unassembled WGS sequence"/>
</dbReference>
<dbReference type="InterPro" id="IPR013651">
    <property type="entry name" value="ATP-grasp_RimK-type"/>
</dbReference>
<dbReference type="PANTHER" id="PTHR21621:SF0">
    <property type="entry name" value="BETA-CITRYLGLUTAMATE SYNTHASE B-RELATED"/>
    <property type="match status" value="1"/>
</dbReference>
<comment type="caution">
    <text evidence="4">The sequence shown here is derived from an EMBL/GenBank/DDBJ whole genome shotgun (WGS) entry which is preliminary data.</text>
</comment>
<evidence type="ECO:0000313" key="4">
    <source>
        <dbReference type="EMBL" id="OPC80406.1"/>
    </source>
</evidence>
<keyword evidence="4" id="KW-0436">Ligase</keyword>
<reference evidence="4 5" key="1">
    <citation type="submission" date="2017-03" db="EMBL/GenBank/DDBJ databases">
        <title>Draft genome sequence of Streptomyces scabrisporus NF3, endophyte isolated from Amphipterygium adstringens.</title>
        <authorList>
            <person name="Vazquez M."/>
            <person name="Ceapa C.D."/>
            <person name="Rodriguez Luna D."/>
            <person name="Sanchez Esquivel S."/>
        </authorList>
    </citation>
    <scope>NUCLEOTIDE SEQUENCE [LARGE SCALE GENOMIC DNA]</scope>
    <source>
        <strain evidence="4 5">NF3</strain>
    </source>
</reference>
<dbReference type="GO" id="GO:0046872">
    <property type="term" value="F:metal ion binding"/>
    <property type="evidence" value="ECO:0007669"/>
    <property type="project" value="InterPro"/>
</dbReference>
<organism evidence="4 5">
    <name type="scientific">Embleya scabrispora</name>
    <dbReference type="NCBI Taxonomy" id="159449"/>
    <lineage>
        <taxon>Bacteria</taxon>
        <taxon>Bacillati</taxon>
        <taxon>Actinomycetota</taxon>
        <taxon>Actinomycetes</taxon>
        <taxon>Kitasatosporales</taxon>
        <taxon>Streptomycetaceae</taxon>
        <taxon>Embleya</taxon>
    </lineage>
</organism>
<sequence>MRICLVTDRPDHPLLADARALLTPRHEVVAIDPDTVTADHPITADVYLLKARTARALAFAERAERHGARVLNSAAATRACQDRVRMAELAWTAGLPFPDTTAFASPAELLDTGPVFPLMVKSRHSRRHDLVARVDDARALRAMAREWPDEPIVAQEFVDNGGWDHKLWVVDGHVFAGLRRTALDGPADTKPIAPQDLPTGWAALARRVGEAFGLDVYGVDILEVDGVPSIIDVNAFPGMRDMRGAPEALAELATGSGMPRSTRMSAEAQLSASCPTGAMRVERAKPIR</sequence>
<evidence type="ECO:0000256" key="1">
    <source>
        <dbReference type="PROSITE-ProRule" id="PRU00409"/>
    </source>
</evidence>
<keyword evidence="1" id="KW-0547">Nucleotide-binding</keyword>
<feature type="region of interest" description="Disordered" evidence="2">
    <location>
        <begin position="267"/>
        <end position="288"/>
    </location>
</feature>
<protein>
    <submittedName>
        <fullName evidence="4">Alpha-L-glutamate ligase</fullName>
    </submittedName>
</protein>
<dbReference type="EMBL" id="MWQN01000001">
    <property type="protein sequence ID" value="OPC80406.1"/>
    <property type="molecule type" value="Genomic_DNA"/>
</dbReference>
<dbReference type="SUPFAM" id="SSF56059">
    <property type="entry name" value="Glutathione synthetase ATP-binding domain-like"/>
    <property type="match status" value="1"/>
</dbReference>
<dbReference type="PROSITE" id="PS50975">
    <property type="entry name" value="ATP_GRASP"/>
    <property type="match status" value="1"/>
</dbReference>
<dbReference type="InterPro" id="IPR011761">
    <property type="entry name" value="ATP-grasp"/>
</dbReference>
<dbReference type="GO" id="GO:0018169">
    <property type="term" value="F:ribosomal S6-glutamic acid ligase activity"/>
    <property type="evidence" value="ECO:0007669"/>
    <property type="project" value="TreeGrafter"/>
</dbReference>
<dbReference type="AlphaFoldDB" id="A0A1T3NUE4"/>
<feature type="domain" description="ATP-grasp" evidence="3">
    <location>
        <begin position="87"/>
        <end position="267"/>
    </location>
</feature>
<evidence type="ECO:0000256" key="2">
    <source>
        <dbReference type="SAM" id="MobiDB-lite"/>
    </source>
</evidence>
<evidence type="ECO:0000313" key="5">
    <source>
        <dbReference type="Proteomes" id="UP000190037"/>
    </source>
</evidence>
<keyword evidence="1" id="KW-0067">ATP-binding</keyword>
<proteinExistence type="predicted"/>
<dbReference type="Pfam" id="PF08443">
    <property type="entry name" value="RimK"/>
    <property type="match status" value="1"/>
</dbReference>
<dbReference type="GO" id="GO:0005524">
    <property type="term" value="F:ATP binding"/>
    <property type="evidence" value="ECO:0007669"/>
    <property type="project" value="UniProtKB-UniRule"/>
</dbReference>
<dbReference type="GO" id="GO:0009432">
    <property type="term" value="P:SOS response"/>
    <property type="evidence" value="ECO:0007669"/>
    <property type="project" value="TreeGrafter"/>
</dbReference>
<keyword evidence="5" id="KW-1185">Reference proteome</keyword>
<dbReference type="OrthoDB" id="4329754at2"/>
<dbReference type="STRING" id="159449.B4N89_05115"/>
<dbReference type="GO" id="GO:0005737">
    <property type="term" value="C:cytoplasm"/>
    <property type="evidence" value="ECO:0007669"/>
    <property type="project" value="TreeGrafter"/>
</dbReference>
<dbReference type="RefSeq" id="WP_078974665.1">
    <property type="nucleotide sequence ID" value="NZ_MWQN01000001.1"/>
</dbReference>
<gene>
    <name evidence="4" type="ORF">B4N89_05115</name>
</gene>
<dbReference type="Gene3D" id="3.30.470.20">
    <property type="entry name" value="ATP-grasp fold, B domain"/>
    <property type="match status" value="1"/>
</dbReference>
<accession>A0A1T3NUE4</accession>
<evidence type="ECO:0000259" key="3">
    <source>
        <dbReference type="PROSITE" id="PS50975"/>
    </source>
</evidence>
<name>A0A1T3NUE4_9ACTN</name>
<dbReference type="PANTHER" id="PTHR21621">
    <property type="entry name" value="RIBOSOMAL PROTEIN S6 MODIFICATION PROTEIN"/>
    <property type="match status" value="1"/>
</dbReference>